<keyword evidence="3" id="KW-0843">Virulence</keyword>
<dbReference type="OrthoDB" id="8902337at2"/>
<evidence type="ECO:0000256" key="2">
    <source>
        <dbReference type="ARBA" id="ARBA00022870"/>
    </source>
</evidence>
<keyword evidence="5" id="KW-0175">Coiled coil</keyword>
<dbReference type="EMBL" id="CP042344">
    <property type="protein sequence ID" value="QEA13167.1"/>
    <property type="molecule type" value="Genomic_DNA"/>
</dbReference>
<feature type="domain" description="Translocator protein BipB-like C-terminal" evidence="7">
    <location>
        <begin position="81"/>
        <end position="400"/>
    </location>
</feature>
<feature type="transmembrane region" description="Helical" evidence="6">
    <location>
        <begin position="233"/>
        <end position="253"/>
    </location>
</feature>
<protein>
    <submittedName>
        <fullName evidence="8">Outer protein B</fullName>
    </submittedName>
</protein>
<evidence type="ECO:0000256" key="4">
    <source>
        <dbReference type="ARBA" id="ARBA00035640"/>
    </source>
</evidence>
<dbReference type="RefSeq" id="WP_146912759.1">
    <property type="nucleotide sequence ID" value="NZ_CP042344.1"/>
</dbReference>
<gene>
    <name evidence="8" type="ORF">FOZ74_09060</name>
</gene>
<evidence type="ECO:0000256" key="3">
    <source>
        <dbReference type="ARBA" id="ARBA00023026"/>
    </source>
</evidence>
<comment type="similarity">
    <text evidence="4">Belongs to the SctE/SipB/YopB family.</text>
</comment>
<name>A0A5B8RZ53_9BURK</name>
<evidence type="ECO:0000313" key="9">
    <source>
        <dbReference type="Proteomes" id="UP000321199"/>
    </source>
</evidence>
<feature type="transmembrane region" description="Helical" evidence="6">
    <location>
        <begin position="273"/>
        <end position="297"/>
    </location>
</feature>
<evidence type="ECO:0000256" key="1">
    <source>
        <dbReference type="ARBA" id="ARBA00004551"/>
    </source>
</evidence>
<keyword evidence="9" id="KW-1185">Reference proteome</keyword>
<feature type="coiled-coil region" evidence="5">
    <location>
        <begin position="348"/>
        <end position="382"/>
    </location>
</feature>
<sequence>MTSISAAGTPPTGLGQMQTDANLAALQQAAGTITTQPMSAALMAQLQATLNTTPSKGDGVKNELNAPAIAAPISQLSADDLIALLQHMKSKSQDQQVKTAQLGLEKSRIDAKQNNEAQQKKIKEWIQKCEKEAKAGFLGKLFGWIGKIFAVIAAAIAVVASVVATPFSGGAAAALTALAVVGLVAATMSLADQISKEAGGPEISLSNMMTKMVGGLLKAFGVPEEKAEQIGRAMAGALAILAPVAVLVEPQLLGTMVQGIAQLAGADAKTTMALTMAFSMAAALTVGIGTAVASGNLAKMSDPLMKAVKSIVDAVAQTVSATTQIGQGAANIAKGVYAEQGEKAQADKKELEAFLLKINQTMEDQREELRKLIQQLEEGVLAVSQMIQNAAESMSQITSNIGKRAAV</sequence>
<organism evidence="8 9">
    <name type="scientific">Comamonas flocculans</name>
    <dbReference type="NCBI Taxonomy" id="2597701"/>
    <lineage>
        <taxon>Bacteria</taxon>
        <taxon>Pseudomonadati</taxon>
        <taxon>Pseudomonadota</taxon>
        <taxon>Betaproteobacteria</taxon>
        <taxon>Burkholderiales</taxon>
        <taxon>Comamonadaceae</taxon>
        <taxon>Comamonas</taxon>
    </lineage>
</organism>
<reference evidence="8 9" key="1">
    <citation type="submission" date="2019-07" db="EMBL/GenBank/DDBJ databases">
        <title>Complete genome sequence of Comamonas sp. NLF 7-7 isolated from livestock.</title>
        <authorList>
            <person name="Kim D.H."/>
            <person name="Kim J.G."/>
        </authorList>
    </citation>
    <scope>NUCLEOTIDE SEQUENCE [LARGE SCALE GENOMIC DNA]</scope>
    <source>
        <strain evidence="8 9">NLF 7-7</strain>
    </source>
</reference>
<dbReference type="AlphaFoldDB" id="A0A5B8RZ53"/>
<dbReference type="Proteomes" id="UP000321199">
    <property type="component" value="Chromosome"/>
</dbReference>
<keyword evidence="6" id="KW-0472">Membrane</keyword>
<proteinExistence type="inferred from homology"/>
<evidence type="ECO:0000259" key="7">
    <source>
        <dbReference type="Pfam" id="PF04888"/>
    </source>
</evidence>
<keyword evidence="2" id="KW-1043">Host membrane</keyword>
<dbReference type="InterPro" id="IPR006972">
    <property type="entry name" value="BipB-like_C"/>
</dbReference>
<evidence type="ECO:0000313" key="8">
    <source>
        <dbReference type="EMBL" id="QEA13167.1"/>
    </source>
</evidence>
<feature type="transmembrane region" description="Helical" evidence="6">
    <location>
        <begin position="170"/>
        <end position="191"/>
    </location>
</feature>
<dbReference type="GO" id="GO:0033644">
    <property type="term" value="C:host cell membrane"/>
    <property type="evidence" value="ECO:0007669"/>
    <property type="project" value="UniProtKB-SubCell"/>
</dbReference>
<accession>A0A5B8RZ53</accession>
<keyword evidence="6" id="KW-1133">Transmembrane helix</keyword>
<keyword evidence="6" id="KW-0812">Transmembrane</keyword>
<evidence type="ECO:0000256" key="5">
    <source>
        <dbReference type="SAM" id="Coils"/>
    </source>
</evidence>
<evidence type="ECO:0000256" key="6">
    <source>
        <dbReference type="SAM" id="Phobius"/>
    </source>
</evidence>
<feature type="transmembrane region" description="Helical" evidence="6">
    <location>
        <begin position="141"/>
        <end position="164"/>
    </location>
</feature>
<comment type="subcellular location">
    <subcellularLocation>
        <location evidence="1">Host membrane</location>
    </subcellularLocation>
</comment>
<dbReference type="Pfam" id="PF04888">
    <property type="entry name" value="SseC"/>
    <property type="match status" value="1"/>
</dbReference>
<dbReference type="KEGG" id="cof:FOZ74_09060"/>